<sequence length="101" mass="11713">MKAIFEGIVSNRIDEEREREKQTLCELELQKIRLQIETQRVIGSQLLPSGPKRSVKANETFNIVRQDHPRNLDDFLKGNIRMNSQMRDPHSKVMAVGNQGR</sequence>
<comment type="caution">
    <text evidence="1">The sequence shown here is derived from an EMBL/GenBank/DDBJ whole genome shotgun (WGS) entry which is preliminary data.</text>
</comment>
<name>A0A8X6HZ30_TRICU</name>
<dbReference type="EMBL" id="BMAO01009707">
    <property type="protein sequence ID" value="GFR32731.1"/>
    <property type="molecule type" value="Genomic_DNA"/>
</dbReference>
<accession>A0A8X6HZ30</accession>
<evidence type="ECO:0000313" key="2">
    <source>
        <dbReference type="Proteomes" id="UP000887116"/>
    </source>
</evidence>
<reference evidence="1" key="1">
    <citation type="submission" date="2020-07" db="EMBL/GenBank/DDBJ databases">
        <title>Multicomponent nature underlies the extraordinary mechanical properties of spider dragline silk.</title>
        <authorList>
            <person name="Kono N."/>
            <person name="Nakamura H."/>
            <person name="Mori M."/>
            <person name="Yoshida Y."/>
            <person name="Ohtoshi R."/>
            <person name="Malay A.D."/>
            <person name="Moran D.A.P."/>
            <person name="Tomita M."/>
            <person name="Numata K."/>
            <person name="Arakawa K."/>
        </authorList>
    </citation>
    <scope>NUCLEOTIDE SEQUENCE</scope>
</reference>
<dbReference type="Proteomes" id="UP000887116">
    <property type="component" value="Unassembled WGS sequence"/>
</dbReference>
<gene>
    <name evidence="1" type="ORF">TNCT_529131</name>
</gene>
<dbReference type="AlphaFoldDB" id="A0A8X6HZ30"/>
<protein>
    <submittedName>
        <fullName evidence="1">Uncharacterized protein</fullName>
    </submittedName>
</protein>
<proteinExistence type="predicted"/>
<organism evidence="1 2">
    <name type="scientific">Trichonephila clavata</name>
    <name type="common">Joro spider</name>
    <name type="synonym">Nephila clavata</name>
    <dbReference type="NCBI Taxonomy" id="2740835"/>
    <lineage>
        <taxon>Eukaryota</taxon>
        <taxon>Metazoa</taxon>
        <taxon>Ecdysozoa</taxon>
        <taxon>Arthropoda</taxon>
        <taxon>Chelicerata</taxon>
        <taxon>Arachnida</taxon>
        <taxon>Araneae</taxon>
        <taxon>Araneomorphae</taxon>
        <taxon>Entelegynae</taxon>
        <taxon>Araneoidea</taxon>
        <taxon>Nephilidae</taxon>
        <taxon>Trichonephila</taxon>
    </lineage>
</organism>
<evidence type="ECO:0000313" key="1">
    <source>
        <dbReference type="EMBL" id="GFR32731.1"/>
    </source>
</evidence>
<keyword evidence="2" id="KW-1185">Reference proteome</keyword>